<reference evidence="3 4" key="1">
    <citation type="journal article" date="2013" name="Proc. Natl. Acad. Sci. U.S.A.">
        <title>Fine-scale variation in meiotic recombination in Mimulus inferred from population shotgun sequencing.</title>
        <authorList>
            <person name="Hellsten U."/>
            <person name="Wright K.M."/>
            <person name="Jenkins J."/>
            <person name="Shu S."/>
            <person name="Yuan Y."/>
            <person name="Wessler S.R."/>
            <person name="Schmutz J."/>
            <person name="Willis J.H."/>
            <person name="Rokhsar D.S."/>
        </authorList>
    </citation>
    <scope>NUCLEOTIDE SEQUENCE [LARGE SCALE GENOMIC DNA]</scope>
    <source>
        <strain evidence="4">cv. DUN x IM62</strain>
    </source>
</reference>
<dbReference type="FunFam" id="1.25.40.10:FF:000090">
    <property type="entry name" value="Pentatricopeptide repeat-containing protein, chloroplastic"/>
    <property type="match status" value="1"/>
</dbReference>
<dbReference type="InterPro" id="IPR002885">
    <property type="entry name" value="PPR_rpt"/>
</dbReference>
<evidence type="ECO:0000313" key="4">
    <source>
        <dbReference type="Proteomes" id="UP000030748"/>
    </source>
</evidence>
<evidence type="ECO:0000256" key="1">
    <source>
        <dbReference type="ARBA" id="ARBA00022737"/>
    </source>
</evidence>
<evidence type="ECO:0008006" key="5">
    <source>
        <dbReference type="Google" id="ProtNLM"/>
    </source>
</evidence>
<evidence type="ECO:0000313" key="3">
    <source>
        <dbReference type="EMBL" id="EYU39729.1"/>
    </source>
</evidence>
<dbReference type="GO" id="GO:0009451">
    <property type="term" value="P:RNA modification"/>
    <property type="evidence" value="ECO:0000318"/>
    <property type="project" value="GO_Central"/>
</dbReference>
<feature type="repeat" description="PPR" evidence="2">
    <location>
        <begin position="441"/>
        <end position="475"/>
    </location>
</feature>
<dbReference type="PANTHER" id="PTHR47926:SF365">
    <property type="entry name" value="DYW DOMAIN-CONTAINING PROTEIN"/>
    <property type="match status" value="1"/>
</dbReference>
<protein>
    <recommendedName>
        <fullName evidence="5">Pentatricopeptide repeat-containing protein</fullName>
    </recommendedName>
</protein>
<dbReference type="InterPro" id="IPR046960">
    <property type="entry name" value="PPR_At4g14850-like_plant"/>
</dbReference>
<dbReference type="GO" id="GO:0003723">
    <property type="term" value="F:RNA binding"/>
    <property type="evidence" value="ECO:0007669"/>
    <property type="project" value="InterPro"/>
</dbReference>
<organism evidence="3 4">
    <name type="scientific">Erythranthe guttata</name>
    <name type="common">Yellow monkey flower</name>
    <name type="synonym">Mimulus guttatus</name>
    <dbReference type="NCBI Taxonomy" id="4155"/>
    <lineage>
        <taxon>Eukaryota</taxon>
        <taxon>Viridiplantae</taxon>
        <taxon>Streptophyta</taxon>
        <taxon>Embryophyta</taxon>
        <taxon>Tracheophyta</taxon>
        <taxon>Spermatophyta</taxon>
        <taxon>Magnoliopsida</taxon>
        <taxon>eudicotyledons</taxon>
        <taxon>Gunneridae</taxon>
        <taxon>Pentapetalae</taxon>
        <taxon>asterids</taxon>
        <taxon>lamiids</taxon>
        <taxon>Lamiales</taxon>
        <taxon>Phrymaceae</taxon>
        <taxon>Erythranthe</taxon>
    </lineage>
</organism>
<dbReference type="AlphaFoldDB" id="A0A022RIB3"/>
<dbReference type="Pfam" id="PF01535">
    <property type="entry name" value="PPR"/>
    <property type="match status" value="2"/>
</dbReference>
<proteinExistence type="predicted"/>
<dbReference type="PANTHER" id="PTHR47926">
    <property type="entry name" value="PENTATRICOPEPTIDE REPEAT-CONTAINING PROTEIN"/>
    <property type="match status" value="1"/>
</dbReference>
<feature type="repeat" description="PPR" evidence="2">
    <location>
        <begin position="169"/>
        <end position="203"/>
    </location>
</feature>
<dbReference type="Gene3D" id="1.25.40.10">
    <property type="entry name" value="Tetratricopeptide repeat domain"/>
    <property type="match status" value="4"/>
</dbReference>
<dbReference type="eggNOG" id="KOG4197">
    <property type="taxonomic scope" value="Eukaryota"/>
</dbReference>
<dbReference type="Pfam" id="PF20431">
    <property type="entry name" value="E_motif"/>
    <property type="match status" value="1"/>
</dbReference>
<accession>A0A022RIB3</accession>
<dbReference type="NCBIfam" id="TIGR00756">
    <property type="entry name" value="PPR"/>
    <property type="match status" value="3"/>
</dbReference>
<name>A0A022RIB3_ERYGU</name>
<dbReference type="Pfam" id="PF13041">
    <property type="entry name" value="PPR_2"/>
    <property type="match status" value="2"/>
</dbReference>
<sequence length="502" mass="56348">MAEMERNIPPHLNRNKIHLFQIQAQLITSGVFQDPSFSGRLLKLSSSLIDDLCYTLLIFKCIDFPDAFCVNTVIKGYTCSNHHQIAVSFYAEALRRGDFYPNGFTFPPLISACAKLGCLSLGQMCHGHALKFGVVDHVLPVQNSLLHFYGCCRLVDVAGKVLDEMPVKDLVSWNTVIGGLAKAGEMESAHKMFDEMPRKNVVSWNVMITGYLNFRSPGNALQLFRRMMSRNYESNDTTKVQVIAACARSNRLKEGKSIHGFIIKACTDFSLIIDTNMIDMYSKCGRTDIARKIFDKMPIKNLVSWNAMILGHCIHGDPVDGLSLYSEMADKINPDELTFIGVLCACARLGLLTDGKNYFSEMIDLFHLKPNFAHYWCMANLMANIGRMEEAVSILRNIPTDEDFSPEYSFWAGLLGSCRFQGDATLGEQIAKELIEQDPSNFSHYNLLVNVYALAGKRAEVSRTREMMKERGIKRVACCSLKDLTEIVCDNAKRIKEIGAEC</sequence>
<keyword evidence="1" id="KW-0677">Repeat</keyword>
<dbReference type="Proteomes" id="UP000030748">
    <property type="component" value="Unassembled WGS sequence"/>
</dbReference>
<gene>
    <name evidence="3" type="ORF">MIMGU_mgv1a004960mg</name>
</gene>
<dbReference type="PROSITE" id="PS51375">
    <property type="entry name" value="PPR"/>
    <property type="match status" value="3"/>
</dbReference>
<dbReference type="InterPro" id="IPR046848">
    <property type="entry name" value="E_motif"/>
</dbReference>
<keyword evidence="4" id="KW-1185">Reference proteome</keyword>
<evidence type="ECO:0000256" key="2">
    <source>
        <dbReference type="PROSITE-ProRule" id="PRU00708"/>
    </source>
</evidence>
<feature type="repeat" description="PPR" evidence="2">
    <location>
        <begin position="301"/>
        <end position="331"/>
    </location>
</feature>
<dbReference type="InterPro" id="IPR011990">
    <property type="entry name" value="TPR-like_helical_dom_sf"/>
</dbReference>
<dbReference type="EMBL" id="KI630443">
    <property type="protein sequence ID" value="EYU39729.1"/>
    <property type="molecule type" value="Genomic_DNA"/>
</dbReference>